<evidence type="ECO:0000256" key="2">
    <source>
        <dbReference type="ARBA" id="ARBA00022692"/>
    </source>
</evidence>
<accession>A9UVF4</accession>
<keyword evidence="6 7" id="KW-0472">Membrane</keyword>
<sequence length="743" mass="80942">MPERAGLVSAAVEASAGLAEASLLLPDSTNVTEWLLKHFLLNDGTVHGAVTGDWQRFGNLAIRHVGSEAYLGPGAAPYPADAATFARAWFDMRDMHSLPAYLHVANQGLLQVLGNVSTTAYNHPLDATVDTKLQEYITSGTDITVAIFILFGLSFLPASVFVFIVKERVDRARHLQLASGLSPGVLWFGHYLFDLSTYFIACLLCIVVFEAFGLPAYTGHNALPMALLIVSYGFAVIPLMYMLTGLYSVPATAYVSAMVLNVAIGLTATLATFILDWFPTLVALAHVNELLKNMLAVFPQFCLGRAILNVARHEYEYQYSVVSAALVGDAAPAFQSAFQWHVIGKYLLAIWVHALIWPGLLMVTVHWREVGRCLAAVAKRGTRGLGPLAEDQDEEMLPFDGSATSGIVVTDLHVSYALPRTWRFWRARSRREAVKDVSLHVMPGTCYGLLGVNGAGKTSTFRCLVGERDVGRGVIHIGGFDMHDARGRALQHLGYCPQVDALLDRLTVRESLQLFASIRGLANPQAAMTIGALVGFLQLTDFVDLETRHLSGGNRRRLSFGLAILGPQSVVCLDEPSAAIDILGRRFLWSCIAAMKAMNKAVLMTSHSMDECELCCDYFGIMAGGRLVQHGTLEELRARFGDYFSLEVNAPGKTGVQIREAIEAAFGSAQVLSEHGSYVQVRLPAAQCHPLHVALQRAGNLEQELEANLMDLRQATLHDVFLNIVQQAAETVEVAKGSLNEAM</sequence>
<dbReference type="GO" id="GO:0006869">
    <property type="term" value="P:lipid transport"/>
    <property type="evidence" value="ECO:0000318"/>
    <property type="project" value="GO_Central"/>
</dbReference>
<dbReference type="InterPro" id="IPR026082">
    <property type="entry name" value="ABCA"/>
</dbReference>
<dbReference type="InterPro" id="IPR013525">
    <property type="entry name" value="ABC2_TM"/>
</dbReference>
<dbReference type="GO" id="GO:0016020">
    <property type="term" value="C:membrane"/>
    <property type="evidence" value="ECO:0007669"/>
    <property type="project" value="UniProtKB-SubCell"/>
</dbReference>
<proteinExistence type="predicted"/>
<dbReference type="SMART" id="SM00382">
    <property type="entry name" value="AAA"/>
    <property type="match status" value="1"/>
</dbReference>
<dbReference type="GO" id="GO:0140359">
    <property type="term" value="F:ABC-type transporter activity"/>
    <property type="evidence" value="ECO:0007669"/>
    <property type="project" value="InterPro"/>
</dbReference>
<dbReference type="Pfam" id="PF12698">
    <property type="entry name" value="ABC2_membrane_3"/>
    <property type="match status" value="1"/>
</dbReference>
<feature type="transmembrane region" description="Helical" evidence="7">
    <location>
        <begin position="143"/>
        <end position="163"/>
    </location>
</feature>
<dbReference type="RefSeq" id="XP_001744621.1">
    <property type="nucleotide sequence ID" value="XM_001744569.1"/>
</dbReference>
<dbReference type="SUPFAM" id="SSF52540">
    <property type="entry name" value="P-loop containing nucleoside triphosphate hydrolases"/>
    <property type="match status" value="1"/>
</dbReference>
<evidence type="ECO:0000256" key="5">
    <source>
        <dbReference type="ARBA" id="ARBA00022989"/>
    </source>
</evidence>
<dbReference type="InterPro" id="IPR027417">
    <property type="entry name" value="P-loop_NTPase"/>
</dbReference>
<keyword evidence="3" id="KW-0547">Nucleotide-binding</keyword>
<feature type="transmembrane region" description="Helical" evidence="7">
    <location>
        <begin position="253"/>
        <end position="278"/>
    </location>
</feature>
<evidence type="ECO:0000313" key="10">
    <source>
        <dbReference type="Proteomes" id="UP000001357"/>
    </source>
</evidence>
<dbReference type="Gene3D" id="3.40.50.300">
    <property type="entry name" value="P-loop containing nucleotide triphosphate hydrolases"/>
    <property type="match status" value="1"/>
</dbReference>
<dbReference type="KEGG" id="mbr:MONBRDRAFT_15980"/>
<evidence type="ECO:0000313" key="9">
    <source>
        <dbReference type="EMBL" id="EDQ90570.1"/>
    </source>
</evidence>
<dbReference type="PROSITE" id="PS00211">
    <property type="entry name" value="ABC_TRANSPORTER_1"/>
    <property type="match status" value="1"/>
</dbReference>
<name>A9UVF4_MONBE</name>
<dbReference type="FunFam" id="3.40.50.300:FF:004742">
    <property type="entry name" value="ABC transporter, putative"/>
    <property type="match status" value="1"/>
</dbReference>
<dbReference type="Proteomes" id="UP000001357">
    <property type="component" value="Unassembled WGS sequence"/>
</dbReference>
<dbReference type="AlphaFoldDB" id="A9UVF4"/>
<evidence type="ECO:0000256" key="6">
    <source>
        <dbReference type="ARBA" id="ARBA00023136"/>
    </source>
</evidence>
<keyword evidence="4" id="KW-0067">ATP-binding</keyword>
<evidence type="ECO:0000256" key="1">
    <source>
        <dbReference type="ARBA" id="ARBA00004141"/>
    </source>
</evidence>
<keyword evidence="2 7" id="KW-0812">Transmembrane</keyword>
<dbReference type="OMA" id="MRRSCTM"/>
<feature type="domain" description="ABC transporter" evidence="8">
    <location>
        <begin position="419"/>
        <end position="649"/>
    </location>
</feature>
<dbReference type="CDD" id="cd03263">
    <property type="entry name" value="ABC_subfamily_A"/>
    <property type="match status" value="1"/>
</dbReference>
<dbReference type="InterPro" id="IPR017871">
    <property type="entry name" value="ABC_transporter-like_CS"/>
</dbReference>
<evidence type="ECO:0000256" key="3">
    <source>
        <dbReference type="ARBA" id="ARBA00022741"/>
    </source>
</evidence>
<dbReference type="GO" id="GO:0042626">
    <property type="term" value="F:ATPase-coupled transmembrane transporter activity"/>
    <property type="evidence" value="ECO:0000318"/>
    <property type="project" value="GO_Central"/>
</dbReference>
<dbReference type="PANTHER" id="PTHR19229:SF250">
    <property type="entry name" value="ABC TRANSPORTER DOMAIN-CONTAINING PROTEIN-RELATED"/>
    <property type="match status" value="1"/>
</dbReference>
<dbReference type="InterPro" id="IPR003439">
    <property type="entry name" value="ABC_transporter-like_ATP-bd"/>
</dbReference>
<dbReference type="Pfam" id="PF00005">
    <property type="entry name" value="ABC_tran"/>
    <property type="match status" value="1"/>
</dbReference>
<comment type="subcellular location">
    <subcellularLocation>
        <location evidence="1">Membrane</location>
        <topology evidence="1">Multi-pass membrane protein</topology>
    </subcellularLocation>
</comment>
<reference evidence="9 10" key="1">
    <citation type="journal article" date="2008" name="Nature">
        <title>The genome of the choanoflagellate Monosiga brevicollis and the origin of metazoans.</title>
        <authorList>
            <consortium name="JGI Sequencing"/>
            <person name="King N."/>
            <person name="Westbrook M.J."/>
            <person name="Young S.L."/>
            <person name="Kuo A."/>
            <person name="Abedin M."/>
            <person name="Chapman J."/>
            <person name="Fairclough S."/>
            <person name="Hellsten U."/>
            <person name="Isogai Y."/>
            <person name="Letunic I."/>
            <person name="Marr M."/>
            <person name="Pincus D."/>
            <person name="Putnam N."/>
            <person name="Rokas A."/>
            <person name="Wright K.J."/>
            <person name="Zuzow R."/>
            <person name="Dirks W."/>
            <person name="Good M."/>
            <person name="Goodstein D."/>
            <person name="Lemons D."/>
            <person name="Li W."/>
            <person name="Lyons J.B."/>
            <person name="Morris A."/>
            <person name="Nichols S."/>
            <person name="Richter D.J."/>
            <person name="Salamov A."/>
            <person name="Bork P."/>
            <person name="Lim W.A."/>
            <person name="Manning G."/>
            <person name="Miller W.T."/>
            <person name="McGinnis W."/>
            <person name="Shapiro H."/>
            <person name="Tjian R."/>
            <person name="Grigoriev I.V."/>
            <person name="Rokhsar D."/>
        </authorList>
    </citation>
    <scope>NUCLEOTIDE SEQUENCE [LARGE SCALE GENOMIC DNA]</scope>
    <source>
        <strain evidence="10">MX1 / ATCC 50154</strain>
    </source>
</reference>
<dbReference type="GO" id="GO:0016887">
    <property type="term" value="F:ATP hydrolysis activity"/>
    <property type="evidence" value="ECO:0007669"/>
    <property type="project" value="InterPro"/>
</dbReference>
<dbReference type="eggNOG" id="KOG0059">
    <property type="taxonomic scope" value="Eukaryota"/>
</dbReference>
<dbReference type="GO" id="GO:0005319">
    <property type="term" value="F:lipid transporter activity"/>
    <property type="evidence" value="ECO:0000318"/>
    <property type="project" value="GO_Central"/>
</dbReference>
<dbReference type="InParanoid" id="A9UVF4"/>
<evidence type="ECO:0000256" key="7">
    <source>
        <dbReference type="SAM" id="Phobius"/>
    </source>
</evidence>
<evidence type="ECO:0000259" key="8">
    <source>
        <dbReference type="PROSITE" id="PS50893"/>
    </source>
</evidence>
<gene>
    <name evidence="9" type="ORF">MONBRDRAFT_15980</name>
</gene>
<dbReference type="PANTHER" id="PTHR19229">
    <property type="entry name" value="ATP-BINDING CASSETTE TRANSPORTER SUBFAMILY A ABCA"/>
    <property type="match status" value="1"/>
</dbReference>
<protein>
    <recommendedName>
        <fullName evidence="8">ABC transporter domain-containing protein</fullName>
    </recommendedName>
</protein>
<organism evidence="9 10">
    <name type="scientific">Monosiga brevicollis</name>
    <name type="common">Choanoflagellate</name>
    <dbReference type="NCBI Taxonomy" id="81824"/>
    <lineage>
        <taxon>Eukaryota</taxon>
        <taxon>Choanoflagellata</taxon>
        <taxon>Craspedida</taxon>
        <taxon>Salpingoecidae</taxon>
        <taxon>Monosiga</taxon>
    </lineage>
</organism>
<dbReference type="EMBL" id="CH991547">
    <property type="protein sequence ID" value="EDQ90570.1"/>
    <property type="molecule type" value="Genomic_DNA"/>
</dbReference>
<feature type="transmembrane region" description="Helical" evidence="7">
    <location>
        <begin position="225"/>
        <end position="247"/>
    </location>
</feature>
<keyword evidence="10" id="KW-1185">Reference proteome</keyword>
<evidence type="ECO:0000256" key="4">
    <source>
        <dbReference type="ARBA" id="ARBA00022840"/>
    </source>
</evidence>
<dbReference type="PROSITE" id="PS50893">
    <property type="entry name" value="ABC_TRANSPORTER_2"/>
    <property type="match status" value="1"/>
</dbReference>
<dbReference type="InterPro" id="IPR003593">
    <property type="entry name" value="AAA+_ATPase"/>
</dbReference>
<dbReference type="GeneID" id="5889940"/>
<keyword evidence="5 7" id="KW-1133">Transmembrane helix</keyword>
<dbReference type="GO" id="GO:0005524">
    <property type="term" value="F:ATP binding"/>
    <property type="evidence" value="ECO:0007669"/>
    <property type="project" value="UniProtKB-KW"/>
</dbReference>